<dbReference type="InterPro" id="IPR051928">
    <property type="entry name" value="NorD/CobT"/>
</dbReference>
<comment type="caution">
    <text evidence="3">The sequence shown here is derived from an EMBL/GenBank/DDBJ whole genome shotgun (WGS) entry which is preliminary data.</text>
</comment>
<dbReference type="PANTHER" id="PTHR41248">
    <property type="entry name" value="NORD PROTEIN"/>
    <property type="match status" value="1"/>
</dbReference>
<evidence type="ECO:0000313" key="3">
    <source>
        <dbReference type="EMBL" id="PLC54985.1"/>
    </source>
</evidence>
<proteinExistence type="predicted"/>
<dbReference type="InterPro" id="IPR036465">
    <property type="entry name" value="vWFA_dom_sf"/>
</dbReference>
<dbReference type="PANTHER" id="PTHR41248:SF1">
    <property type="entry name" value="NORD PROTEIN"/>
    <property type="match status" value="1"/>
</dbReference>
<dbReference type="EMBL" id="PDNV01000003">
    <property type="protein sequence ID" value="PLC54985.1"/>
    <property type="molecule type" value="Genomic_DNA"/>
</dbReference>
<reference evidence="3 4" key="1">
    <citation type="submission" date="2017-10" db="EMBL/GenBank/DDBJ databases">
        <title>Two draft genome sequences of Pusillimonas sp. strains isolated from a nitrate- and radionuclide-contaminated groundwater in Russia.</title>
        <authorList>
            <person name="Grouzdev D.S."/>
            <person name="Tourova T.P."/>
            <person name="Goeva M.A."/>
            <person name="Babich T.L."/>
            <person name="Sokolova D.S."/>
            <person name="Abdullin R."/>
            <person name="Poltaraus A.B."/>
            <person name="Toshchakov S.V."/>
            <person name="Nazina T.N."/>
        </authorList>
    </citation>
    <scope>NUCLEOTIDE SEQUENCE [LARGE SCALE GENOMIC DNA]</scope>
    <source>
        <strain evidence="3 4">JR1/69-2-13</strain>
    </source>
</reference>
<name>A0A2N4UJ26_9BURK</name>
<dbReference type="Pfam" id="PF00092">
    <property type="entry name" value="VWA"/>
    <property type="match status" value="1"/>
</dbReference>
<sequence>MAEAEDVITDAARHATIFARQVWRRHQDTSNTPKIVQLAEVADRVDLLIGAVFGIHYPLRTAQAPAARTLLARMFRRNDLPSPNQALPSTDGHSLWLPADVQSSDYDASLEQFRTMALQQAMRAFRGNARMIASLPSSLERDTCLIVEACASDQALIAMLPGLEPAIDALRRKALGARPPLTTISPLYHPLERLLRSILESPCATPPAELAGCMAATAVIDRGRELALRLAAIDILSPKWGKTAVYKDRWTGDIQSDAPGAGEFNAAGGASDRDDTQKLRSARLLRRPKVRDAIEDEDDDEQGAWMVQPSPPNEHAEDPMGMQRPTDQDDQTPPEEFADSLSELAEARLVSTPGSPKDVLLSDDPPQAHAGQQGENAADATSMQLRYPEWDCRINAYRDPGVTVHLLTPGFGALEWVKETLDKHQGMLAVIRRRFEMLRPERVRLRKQLEGDSIDLAAYTEALADRHAGIAMPQGLYESQRPGKRDMAIMLLIDISGSTDSWLSSTQRVIDVEREALLLVCAALEGLNEPYSVQAFSGEGPQGVTVSAIKGFEERYDMQIAQRIAALEPERYTRTGAALRHASMLLMKQPSQHRLLMLLSDGKPNDADEYDGRYGVEDMRQAVNEAKLQGIFPFCLTIDRQAASYLPAVFGPRQYALLPKPELLPTVLLDWMRRLLA</sequence>
<accession>A0A2N4UJ26</accession>
<evidence type="ECO:0000256" key="1">
    <source>
        <dbReference type="SAM" id="MobiDB-lite"/>
    </source>
</evidence>
<feature type="region of interest" description="Disordered" evidence="1">
    <location>
        <begin position="253"/>
        <end position="337"/>
    </location>
</feature>
<keyword evidence="4" id="KW-1185">Reference proteome</keyword>
<dbReference type="SMART" id="SM00327">
    <property type="entry name" value="VWA"/>
    <property type="match status" value="1"/>
</dbReference>
<feature type="compositionally biased region" description="Basic residues" evidence="1">
    <location>
        <begin position="280"/>
        <end position="289"/>
    </location>
</feature>
<feature type="domain" description="VWFA" evidence="2">
    <location>
        <begin position="488"/>
        <end position="638"/>
    </location>
</feature>
<feature type="region of interest" description="Disordered" evidence="1">
    <location>
        <begin position="352"/>
        <end position="379"/>
    </location>
</feature>
<dbReference type="SUPFAM" id="SSF53300">
    <property type="entry name" value="vWA-like"/>
    <property type="match status" value="1"/>
</dbReference>
<dbReference type="OrthoDB" id="9758211at2"/>
<organism evidence="3 4">
    <name type="scientific">Pollutimonas nitritireducens</name>
    <dbReference type="NCBI Taxonomy" id="2045209"/>
    <lineage>
        <taxon>Bacteria</taxon>
        <taxon>Pseudomonadati</taxon>
        <taxon>Pseudomonadota</taxon>
        <taxon>Betaproteobacteria</taxon>
        <taxon>Burkholderiales</taxon>
        <taxon>Alcaligenaceae</taxon>
        <taxon>Pollutimonas</taxon>
    </lineage>
</organism>
<dbReference type="PROSITE" id="PS50234">
    <property type="entry name" value="VWFA"/>
    <property type="match status" value="1"/>
</dbReference>
<dbReference type="Gene3D" id="3.40.50.410">
    <property type="entry name" value="von Willebrand factor, type A domain"/>
    <property type="match status" value="1"/>
</dbReference>
<dbReference type="RefSeq" id="WP_102069062.1">
    <property type="nucleotide sequence ID" value="NZ_PDNV01000003.1"/>
</dbReference>
<dbReference type="CDD" id="cd01454">
    <property type="entry name" value="vWA_norD_type"/>
    <property type="match status" value="1"/>
</dbReference>
<evidence type="ECO:0000313" key="4">
    <source>
        <dbReference type="Proteomes" id="UP000234328"/>
    </source>
</evidence>
<dbReference type="AlphaFoldDB" id="A0A2N4UJ26"/>
<protein>
    <recommendedName>
        <fullName evidence="2">VWFA domain-containing protein</fullName>
    </recommendedName>
</protein>
<feature type="compositionally biased region" description="Acidic residues" evidence="1">
    <location>
        <begin position="328"/>
        <end position="337"/>
    </location>
</feature>
<dbReference type="Proteomes" id="UP000234328">
    <property type="component" value="Unassembled WGS sequence"/>
</dbReference>
<evidence type="ECO:0000259" key="2">
    <source>
        <dbReference type="PROSITE" id="PS50234"/>
    </source>
</evidence>
<dbReference type="InterPro" id="IPR002035">
    <property type="entry name" value="VWF_A"/>
</dbReference>
<gene>
    <name evidence="3" type="ORF">CR155_05905</name>
</gene>